<proteinExistence type="predicted"/>
<dbReference type="EMBL" id="CACRUA010000022">
    <property type="protein sequence ID" value="VYU28881.1"/>
    <property type="molecule type" value="Genomic_DNA"/>
</dbReference>
<dbReference type="RefSeq" id="WP_156684550.1">
    <property type="nucleotide sequence ID" value="NZ_CACRUA010000022.1"/>
</dbReference>
<accession>A0A6N3DQE2</accession>
<protein>
    <submittedName>
        <fullName evidence="1">Uncharacterized protein</fullName>
    </submittedName>
</protein>
<evidence type="ECO:0000313" key="1">
    <source>
        <dbReference type="EMBL" id="VYU28881.1"/>
    </source>
</evidence>
<sequence length="267" mass="30890">MELDRKEFHFDLDIKLLKDVYPSKHENAWKSTWSDIKNLMMRNGFDHQQYSGYESIGRMSYQNAYFVIDTLISEYPWLTDCVKAATFTEIGQRYNLTEELKTKGSVSNDVPFSRDTRKEIHFDLSIEALKRSYSPLSAHAWRKAWSDIRLFLESQGFIHTQYSGYESSVNLSMDSICLTLNSLISELPWFPEAVKIATVTEIGDRHDALAYIKEQHPVVAPTPIMTPNRTQQVSCLRVEANMARMASKVLERNQLTCSMHATDRESR</sequence>
<dbReference type="AlphaFoldDB" id="A0A6N3DQE2"/>
<name>A0A6N3DQE2_CLOSY</name>
<dbReference type="Gene3D" id="3.30.70.240">
    <property type="match status" value="2"/>
</dbReference>
<reference evidence="1" key="1">
    <citation type="submission" date="2019-11" db="EMBL/GenBank/DDBJ databases">
        <authorList>
            <person name="Feng L."/>
        </authorList>
    </citation>
    <scope>NUCLEOTIDE SEQUENCE</scope>
    <source>
        <strain evidence="1">CsymbiosumLFYP84</strain>
    </source>
</reference>
<organism evidence="1">
    <name type="scientific">Clostridium symbiosum</name>
    <name type="common">Bacteroides symbiosus</name>
    <dbReference type="NCBI Taxonomy" id="1512"/>
    <lineage>
        <taxon>Bacteria</taxon>
        <taxon>Bacillati</taxon>
        <taxon>Bacillota</taxon>
        <taxon>Clostridia</taxon>
        <taxon>Lachnospirales</taxon>
        <taxon>Lachnospiraceae</taxon>
        <taxon>Otoolea</taxon>
    </lineage>
</organism>
<gene>
    <name evidence="1" type="ORF">CSLFYP84_01794</name>
</gene>